<dbReference type="InterPro" id="IPR007187">
    <property type="entry name" value="Nucleoporin_Nup133/Nup155_C"/>
</dbReference>
<evidence type="ECO:0000256" key="3">
    <source>
        <dbReference type="ARBA" id="ARBA00022448"/>
    </source>
</evidence>
<dbReference type="EMBL" id="LUEZ02000055">
    <property type="protein sequence ID" value="RDB21412.1"/>
    <property type="molecule type" value="Genomic_DNA"/>
</dbReference>
<dbReference type="Pfam" id="PF08801">
    <property type="entry name" value="Nucleoporin_N"/>
    <property type="match status" value="1"/>
</dbReference>
<keyword evidence="3" id="KW-0813">Transport</keyword>
<dbReference type="GO" id="GO:0006606">
    <property type="term" value="P:protein import into nucleus"/>
    <property type="evidence" value="ECO:0007669"/>
    <property type="project" value="TreeGrafter"/>
</dbReference>
<keyword evidence="6" id="KW-0811">Translocation</keyword>
<dbReference type="Proteomes" id="UP000076154">
    <property type="component" value="Unassembled WGS sequence"/>
</dbReference>
<comment type="subcellular location">
    <subcellularLocation>
        <location evidence="1">Nucleus envelope</location>
    </subcellularLocation>
</comment>
<keyword evidence="5" id="KW-0653">Protein transport</keyword>
<comment type="caution">
    <text evidence="11">The sequence shown here is derived from an EMBL/GenBank/DDBJ whole genome shotgun (WGS) entry which is preliminary data.</text>
</comment>
<evidence type="ECO:0000259" key="9">
    <source>
        <dbReference type="Pfam" id="PF03177"/>
    </source>
</evidence>
<dbReference type="PANTHER" id="PTHR13405">
    <property type="entry name" value="NUCLEAR PORE COMPLEX PROTEIN NUP133"/>
    <property type="match status" value="1"/>
</dbReference>
<evidence type="ECO:0000313" key="11">
    <source>
        <dbReference type="EMBL" id="RDB21412.1"/>
    </source>
</evidence>
<dbReference type="InterPro" id="IPR014908">
    <property type="entry name" value="Nucleoporin_Nup133/Nup155_N"/>
</dbReference>
<evidence type="ECO:0000256" key="8">
    <source>
        <dbReference type="SAM" id="MobiDB-lite"/>
    </source>
</evidence>
<evidence type="ECO:0000256" key="5">
    <source>
        <dbReference type="ARBA" id="ARBA00022927"/>
    </source>
</evidence>
<feature type="domain" description="Nucleoporin Nup133/Nup155-like N-terminal" evidence="10">
    <location>
        <begin position="86"/>
        <end position="401"/>
    </location>
</feature>
<dbReference type="Gene3D" id="1.20.58.1380">
    <property type="match status" value="1"/>
</dbReference>
<keyword evidence="7" id="KW-0539">Nucleus</keyword>
<protein>
    <recommendedName>
        <fullName evidence="13">Nucleoporin</fullName>
    </recommendedName>
</protein>
<comment type="similarity">
    <text evidence="2">Belongs to the nucleoporin Nup133 family.</text>
</comment>
<dbReference type="InParanoid" id="A0A369JJB0"/>
<evidence type="ECO:0000256" key="4">
    <source>
        <dbReference type="ARBA" id="ARBA00022816"/>
    </source>
</evidence>
<name>A0A369JJB0_HYPMA</name>
<gene>
    <name evidence="11" type="ORF">Hypma_011646</name>
</gene>
<dbReference type="STRING" id="39966.A0A369JJB0"/>
<dbReference type="GO" id="GO:0016973">
    <property type="term" value="P:poly(A)+ mRNA export from nucleus"/>
    <property type="evidence" value="ECO:0007669"/>
    <property type="project" value="TreeGrafter"/>
</dbReference>
<feature type="region of interest" description="Disordered" evidence="8">
    <location>
        <begin position="1"/>
        <end position="39"/>
    </location>
</feature>
<sequence>MATFSPSPAPRRSARNRPPATSPPRRIRVTGNSRTASRLATPVRQTERIFAHDHGSVLSAMDVDEGGSVLSERMSTRLGGDGLFAKSDQLSVSFYATLPVELRQVLKNADFFRDAYSGNIDTVTGFALVASAQTCFVWQHAQALKGTPTCYIFSCPQDYHQSSPPFHALIPYSASREPGLILISLEGVIHFWDSIGIGLAGGDRYTTMKLDVSSDEHVTNLIRCDVQTYVVSTTAGKLFRLTLTSSGGKYQLTSHVFSRPTQSLSLSRLLPSIFSSSASTPAVPIGHSRNISAVAIGATSSNGGKEIWAIVDTRLQKWDMKPEGWEEILLDNDVSGVLASAIRKTFGSRVDDDDKQVDLELLDLAVDDDKLVVLISYAVEDKSSMTLDTSGVRRIYAVAHMSVWNDAFKVLTVRSVPYQSTYNAGAPVHPRIQLVLDGALISVQFGDAVALCARDVNYRDRLELKATSDRTLGVGATQDDGPLLILTASTMMKVSINLDKVLAYDFENGEAKLVKSTLTQAILYSGLPDNPLHFSFPPDLDEESLMQGAEQLSQAVLESDAELVHKNHDLGAQLTERKERLSWLIRFINDNVVLFKMSQQSRQKLATDAEKLFACYQLWLRHNELLATNPTQSILNDAVHAYMAEVGEGIHEDIMRAFFRLRVGEIGKVIRNVAEITKQAARLTGKDIVEFLPEANRIVLTVLNSATDYREYNLGVYGIDLPMIRPWTSDPAVIDVVLSLFDATTKAIDSSSPGYDTKNTIIEPNSQLPQLAATLFACIQERLDWLGSAVAASEPGNERDGDELTEKFDMLRPEVLETLRRTGHAGAAFTLAEKYRDFSGLAALCHKETVYPPEENPNSLRIQAYIERFKEEFTTELYRWYIQHGELRAMFAQDDSHNAYIDKFFAENPTPAISWINDLGKGRYASAAQALLVEAEQANKLEAKHLMLSIGKLSHLAQLHETNATLDDSVLDAFHDDLDFVSVHEALLEEFKSAFQGVRGRQSLENQIDLIVKAKASTLSEKVALTQIFKDFVRGLLQGRALSIEDAVDVLTLKDNSSTPEDFATALHLLARVQNLPEARRASAFRTVWRRIYIHDDWDTIRKTANISDAELSARFRSTALYSTLFAIQQRDQQPEGYEISPDEALITPTETEISSRWPGLSPEQVEALVQDYNLECDRLGDLDLNDVYHRVRELAINDAVWQIGS</sequence>
<evidence type="ECO:0000256" key="7">
    <source>
        <dbReference type="ARBA" id="ARBA00023242"/>
    </source>
</evidence>
<dbReference type="GO" id="GO:0000972">
    <property type="term" value="P:transcription-dependent tethering of RNA polymerase II gene DNA at nuclear periphery"/>
    <property type="evidence" value="ECO:0007669"/>
    <property type="project" value="TreeGrafter"/>
</dbReference>
<keyword evidence="4" id="KW-0509">mRNA transport</keyword>
<proteinExistence type="inferred from homology"/>
<evidence type="ECO:0008006" key="13">
    <source>
        <dbReference type="Google" id="ProtNLM"/>
    </source>
</evidence>
<dbReference type="Pfam" id="PF03177">
    <property type="entry name" value="Nucleoporin_C"/>
    <property type="match status" value="1"/>
</dbReference>
<dbReference type="SUPFAM" id="SSF117289">
    <property type="entry name" value="Nucleoporin domain"/>
    <property type="match status" value="1"/>
</dbReference>
<dbReference type="PANTHER" id="PTHR13405:SF11">
    <property type="entry name" value="NUCLEAR PORE COMPLEX PROTEIN NUP133"/>
    <property type="match status" value="1"/>
</dbReference>
<dbReference type="InterPro" id="IPR037624">
    <property type="entry name" value="Nup133-like"/>
</dbReference>
<evidence type="ECO:0000256" key="1">
    <source>
        <dbReference type="ARBA" id="ARBA00004259"/>
    </source>
</evidence>
<accession>A0A369JJB0</accession>
<dbReference type="FunCoup" id="A0A369JJB0">
    <property type="interactions" value="106"/>
</dbReference>
<evidence type="ECO:0000256" key="2">
    <source>
        <dbReference type="ARBA" id="ARBA00005569"/>
    </source>
</evidence>
<dbReference type="GO" id="GO:0017056">
    <property type="term" value="F:structural constituent of nuclear pore"/>
    <property type="evidence" value="ECO:0007669"/>
    <property type="project" value="InterPro"/>
</dbReference>
<dbReference type="InterPro" id="IPR015943">
    <property type="entry name" value="WD40/YVTN_repeat-like_dom_sf"/>
</dbReference>
<feature type="domain" description="Nucleoporin Nup133/Nup155-like C-terminal" evidence="9">
    <location>
        <begin position="652"/>
        <end position="1160"/>
    </location>
</feature>
<dbReference type="GO" id="GO:0031080">
    <property type="term" value="C:nuclear pore outer ring"/>
    <property type="evidence" value="ECO:0007669"/>
    <property type="project" value="TreeGrafter"/>
</dbReference>
<keyword evidence="12" id="KW-1185">Reference proteome</keyword>
<dbReference type="AlphaFoldDB" id="A0A369JJB0"/>
<dbReference type="OrthoDB" id="103454at2759"/>
<evidence type="ECO:0000256" key="6">
    <source>
        <dbReference type="ARBA" id="ARBA00023010"/>
    </source>
</evidence>
<organism evidence="11 12">
    <name type="scientific">Hypsizygus marmoreus</name>
    <name type="common">White beech mushroom</name>
    <name type="synonym">Agaricus marmoreus</name>
    <dbReference type="NCBI Taxonomy" id="39966"/>
    <lineage>
        <taxon>Eukaryota</taxon>
        <taxon>Fungi</taxon>
        <taxon>Dikarya</taxon>
        <taxon>Basidiomycota</taxon>
        <taxon>Agaricomycotina</taxon>
        <taxon>Agaricomycetes</taxon>
        <taxon>Agaricomycetidae</taxon>
        <taxon>Agaricales</taxon>
        <taxon>Tricholomatineae</taxon>
        <taxon>Lyophyllaceae</taxon>
        <taxon>Hypsizygus</taxon>
    </lineage>
</organism>
<evidence type="ECO:0000259" key="10">
    <source>
        <dbReference type="Pfam" id="PF08801"/>
    </source>
</evidence>
<dbReference type="Gene3D" id="2.130.10.10">
    <property type="entry name" value="YVTN repeat-like/Quinoprotein amine dehydrogenase"/>
    <property type="match status" value="1"/>
</dbReference>
<reference evidence="11" key="1">
    <citation type="submission" date="2018-04" db="EMBL/GenBank/DDBJ databases">
        <title>Whole genome sequencing of Hypsizygus marmoreus.</title>
        <authorList>
            <person name="Choi I.-G."/>
            <person name="Min B."/>
            <person name="Kim J.-G."/>
            <person name="Kim S."/>
            <person name="Oh Y.-L."/>
            <person name="Kong W.-S."/>
            <person name="Park H."/>
            <person name="Jeong J."/>
            <person name="Song E.-S."/>
        </authorList>
    </citation>
    <scope>NUCLEOTIDE SEQUENCE [LARGE SCALE GENOMIC DNA]</scope>
    <source>
        <strain evidence="11">51987-8</strain>
    </source>
</reference>
<evidence type="ECO:0000313" key="12">
    <source>
        <dbReference type="Proteomes" id="UP000076154"/>
    </source>
</evidence>